<evidence type="ECO:0000313" key="1">
    <source>
        <dbReference type="EMBL" id="SEK82718.1"/>
    </source>
</evidence>
<organism evidence="1 2">
    <name type="scientific">Stigmatella aurantiaca</name>
    <dbReference type="NCBI Taxonomy" id="41"/>
    <lineage>
        <taxon>Bacteria</taxon>
        <taxon>Pseudomonadati</taxon>
        <taxon>Myxococcota</taxon>
        <taxon>Myxococcia</taxon>
        <taxon>Myxococcales</taxon>
        <taxon>Cystobacterineae</taxon>
        <taxon>Archangiaceae</taxon>
        <taxon>Stigmatella</taxon>
    </lineage>
</organism>
<gene>
    <name evidence="1" type="ORF">SAMN05444354_102457</name>
</gene>
<dbReference type="Pfam" id="PF13772">
    <property type="entry name" value="AIG2_2"/>
    <property type="match status" value="1"/>
</dbReference>
<dbReference type="EMBL" id="FOAP01000002">
    <property type="protein sequence ID" value="SEK82718.1"/>
    <property type="molecule type" value="Genomic_DNA"/>
</dbReference>
<accession>A0A1H7K782</accession>
<proteinExistence type="predicted"/>
<keyword evidence="2" id="KW-1185">Reference proteome</keyword>
<protein>
    <submittedName>
        <fullName evidence="1">AIG2-like family protein</fullName>
    </submittedName>
</protein>
<dbReference type="RefSeq" id="WP_075005564.1">
    <property type="nucleotide sequence ID" value="NZ_FOAP01000002.1"/>
</dbReference>
<dbReference type="OrthoDB" id="5292660at2"/>
<dbReference type="Gene3D" id="3.10.490.10">
    <property type="entry name" value="Gamma-glutamyl cyclotransferase-like"/>
    <property type="match status" value="1"/>
</dbReference>
<reference evidence="2" key="1">
    <citation type="submission" date="2016-10" db="EMBL/GenBank/DDBJ databases">
        <authorList>
            <person name="Varghese N."/>
            <person name="Submissions S."/>
        </authorList>
    </citation>
    <scope>NUCLEOTIDE SEQUENCE [LARGE SCALE GENOMIC DNA]</scope>
    <source>
        <strain evidence="2">DSM 17044</strain>
    </source>
</reference>
<evidence type="ECO:0000313" key="2">
    <source>
        <dbReference type="Proteomes" id="UP000182719"/>
    </source>
</evidence>
<name>A0A1H7K782_STIAU</name>
<sequence>MDSHYDQVMKARNAADPSVSRLYFAYSTILDRAAFEEWRSQHSYDFFQLPEGRLAEALDVALVYDFPSRWWGGRVAGLTDQPGKSLFGRLFEIRGQDWPIIQHKEGFVTGMCIERPVRVRVEGQALEATAFTTAPRRASQEGAISPRFVEALVRGAQSAGLPADYIERLRRGEEG</sequence>
<dbReference type="AlphaFoldDB" id="A0A1H7K782"/>
<dbReference type="Proteomes" id="UP000182719">
    <property type="component" value="Unassembled WGS sequence"/>
</dbReference>